<proteinExistence type="predicted"/>
<dbReference type="RefSeq" id="WP_167088774.1">
    <property type="nucleotide sequence ID" value="NZ_WHJG01000022.1"/>
</dbReference>
<name>A0ABX0N7Z5_9BURK</name>
<dbReference type="Proteomes" id="UP000621455">
    <property type="component" value="Unassembled WGS sequence"/>
</dbReference>
<comment type="caution">
    <text evidence="2">The sequence shown here is derived from an EMBL/GenBank/DDBJ whole genome shotgun (WGS) entry which is preliminary data.</text>
</comment>
<evidence type="ECO:0000256" key="1">
    <source>
        <dbReference type="SAM" id="Phobius"/>
    </source>
</evidence>
<gene>
    <name evidence="2" type="ORF">F2P44_19470</name>
</gene>
<keyword evidence="3" id="KW-1185">Reference proteome</keyword>
<protein>
    <submittedName>
        <fullName evidence="2">Uncharacterized protein</fullName>
    </submittedName>
</protein>
<organism evidence="2 3">
    <name type="scientific">Massilia frigida</name>
    <dbReference type="NCBI Taxonomy" id="2609281"/>
    <lineage>
        <taxon>Bacteria</taxon>
        <taxon>Pseudomonadati</taxon>
        <taxon>Pseudomonadota</taxon>
        <taxon>Betaproteobacteria</taxon>
        <taxon>Burkholderiales</taxon>
        <taxon>Oxalobacteraceae</taxon>
        <taxon>Telluria group</taxon>
        <taxon>Massilia</taxon>
    </lineage>
</organism>
<keyword evidence="1" id="KW-1133">Transmembrane helix</keyword>
<feature type="transmembrane region" description="Helical" evidence="1">
    <location>
        <begin position="17"/>
        <end position="35"/>
    </location>
</feature>
<feature type="transmembrane region" description="Helical" evidence="1">
    <location>
        <begin position="72"/>
        <end position="90"/>
    </location>
</feature>
<sequence>MDYSDNPPDQTVARLDLLANIALAAGLLLPLWAAMSGSGDAYAAGRFIGGSVLAVFIILALLKGILKTHPPLRMACAKLAVGIVLILLSLGKVGAMKRDIGAIRAAGQQLVATMNEKGDAAGPAAAPAASEEARQVVAFVNGAGALLKRQVAERELLDKQFETLDMSTLLTPETLTSRKAIAASRAKMARYSELVDQRDKMIIASVEEGRAYVRTANVPEHYRGSELGAGARVAEETLKLNAQLTAVGKEFIKSVGDVLDFAQSQLGKAKFQNGKLMFASERDVATFRALSREMEEIGLRESAVVDRFNAHVEKTKKDATRQLAPAKR</sequence>
<feature type="transmembrane region" description="Helical" evidence="1">
    <location>
        <begin position="47"/>
        <end position="66"/>
    </location>
</feature>
<accession>A0ABX0N7Z5</accession>
<evidence type="ECO:0000313" key="3">
    <source>
        <dbReference type="Proteomes" id="UP000621455"/>
    </source>
</evidence>
<reference evidence="2 3" key="1">
    <citation type="submission" date="2019-10" db="EMBL/GenBank/DDBJ databases">
        <title>Taxonomy of Antarctic Massilia spp.: description of Massilia rubra sp. nov., Massilia aquatica sp. nov., Massilia mucilaginosa sp. nov., Massilia frigida sp. nov. isolated from streams, lakes and regoliths.</title>
        <authorList>
            <person name="Holochova P."/>
            <person name="Sedlacek I."/>
            <person name="Kralova S."/>
            <person name="Maslanova I."/>
            <person name="Busse H.-J."/>
            <person name="Stankova E."/>
            <person name="Vrbovska V."/>
            <person name="Kovarovic V."/>
            <person name="Bartak M."/>
            <person name="Svec P."/>
            <person name="Pantucek R."/>
        </authorList>
    </citation>
    <scope>NUCLEOTIDE SEQUENCE [LARGE SCALE GENOMIC DNA]</scope>
    <source>
        <strain evidence="2 3">CCM 8695</strain>
    </source>
</reference>
<keyword evidence="1" id="KW-0472">Membrane</keyword>
<dbReference type="EMBL" id="WHJG01000022">
    <property type="protein sequence ID" value="NHZ81438.1"/>
    <property type="molecule type" value="Genomic_DNA"/>
</dbReference>
<keyword evidence="1" id="KW-0812">Transmembrane</keyword>
<evidence type="ECO:0000313" key="2">
    <source>
        <dbReference type="EMBL" id="NHZ81438.1"/>
    </source>
</evidence>